<dbReference type="PANTHER" id="PTHR24171">
    <property type="entry name" value="ANKYRIN REPEAT DOMAIN-CONTAINING PROTEIN 39-RELATED"/>
    <property type="match status" value="1"/>
</dbReference>
<organism evidence="4">
    <name type="scientific">Melanaphis sacchari</name>
    <dbReference type="NCBI Taxonomy" id="742174"/>
    <lineage>
        <taxon>Eukaryota</taxon>
        <taxon>Metazoa</taxon>
        <taxon>Ecdysozoa</taxon>
        <taxon>Arthropoda</taxon>
        <taxon>Hexapoda</taxon>
        <taxon>Insecta</taxon>
        <taxon>Pterygota</taxon>
        <taxon>Neoptera</taxon>
        <taxon>Paraneoptera</taxon>
        <taxon>Hemiptera</taxon>
        <taxon>Sternorrhyncha</taxon>
        <taxon>Aphidomorpha</taxon>
        <taxon>Aphidoidea</taxon>
        <taxon>Aphididae</taxon>
        <taxon>Aphidini</taxon>
        <taxon>Melanaphis</taxon>
    </lineage>
</organism>
<evidence type="ECO:0000256" key="3">
    <source>
        <dbReference type="PROSITE-ProRule" id="PRU00023"/>
    </source>
</evidence>
<feature type="repeat" description="ANK" evidence="3">
    <location>
        <begin position="504"/>
        <end position="552"/>
    </location>
</feature>
<accession>A0A2H8TNL4</accession>
<evidence type="ECO:0000256" key="2">
    <source>
        <dbReference type="ARBA" id="ARBA00023043"/>
    </source>
</evidence>
<dbReference type="InterPro" id="IPR011990">
    <property type="entry name" value="TPR-like_helical_dom_sf"/>
</dbReference>
<dbReference type="InterPro" id="IPR036770">
    <property type="entry name" value="Ankyrin_rpt-contain_sf"/>
</dbReference>
<dbReference type="PANTHER" id="PTHR24171:SF9">
    <property type="entry name" value="ANKYRIN REPEAT DOMAIN-CONTAINING PROTEIN 39"/>
    <property type="match status" value="1"/>
</dbReference>
<evidence type="ECO:0000256" key="1">
    <source>
        <dbReference type="ARBA" id="ARBA00022737"/>
    </source>
</evidence>
<dbReference type="PROSITE" id="PS50297">
    <property type="entry name" value="ANK_REP_REGION"/>
    <property type="match status" value="4"/>
</dbReference>
<keyword evidence="2 3" id="KW-0040">ANK repeat</keyword>
<dbReference type="OrthoDB" id="4429489at2759"/>
<keyword evidence="1" id="KW-0677">Repeat</keyword>
<protein>
    <submittedName>
        <fullName evidence="4">Protein fem-1 C</fullName>
    </submittedName>
</protein>
<reference evidence="4" key="1">
    <citation type="submission" date="2017-10" db="EMBL/GenBank/DDBJ databases">
        <title>Transcriptome Assembly of Sugarcane Aphid Adults.</title>
        <authorList>
            <person name="Scully E.D."/>
            <person name="Palmer N.A."/>
            <person name="Geib S.M."/>
            <person name="Sarath G."/>
            <person name="Sattler S.E."/>
        </authorList>
    </citation>
    <scope>NUCLEOTIDE SEQUENCE</scope>
    <source>
        <tissue evidence="4">Whole body</tissue>
    </source>
</reference>
<dbReference type="PROSITE" id="PS50088">
    <property type="entry name" value="ANK_REPEAT"/>
    <property type="match status" value="6"/>
</dbReference>
<feature type="repeat" description="ANK" evidence="3">
    <location>
        <begin position="166"/>
        <end position="198"/>
    </location>
</feature>
<dbReference type="SMART" id="SM00248">
    <property type="entry name" value="ANK"/>
    <property type="match status" value="8"/>
</dbReference>
<evidence type="ECO:0000313" key="4">
    <source>
        <dbReference type="EMBL" id="MBW15619.1"/>
    </source>
</evidence>
<dbReference type="InterPro" id="IPR002110">
    <property type="entry name" value="Ankyrin_rpt"/>
</dbReference>
<feature type="repeat" description="ANK" evidence="3">
    <location>
        <begin position="133"/>
        <end position="165"/>
    </location>
</feature>
<dbReference type="SUPFAM" id="SSF48403">
    <property type="entry name" value="Ankyrin repeat"/>
    <property type="match status" value="2"/>
</dbReference>
<sequence length="636" mass="70989">MTCHRVRSDDSGCNMNDIETIAASVFYSARDGRLKRLQLLLEGKSAMENAKLLKTTTTGATPLLMACRHGHYDIALYLIKRHKVDIEQTGSVMFDGETIEGAPPLWCAAAAGHLNIVKLLIRENAIVNSTTKTNSTPLRAACFDGHYEIVKYLVEHGADIEVSNRHGHTCLMIACYKGHYKIANFLLSLKADINKKSVKGNTALHDCAESGSLDIFKMLILNGAKMEVDSYGMTPLLAACVTGHADIVDYLVKSNNLVSRKEKIEALELLGATYIDKRRDLIGGFDLWKQAMDLRFNVDDEQDIPKPDNALPIEAYEWAQEVKNHEELNELLSEPDEMRMQALLVRERILGPTHPDTSYYVRYRGAVYADAGKFTRCISLWNHALDIQRSSLESCHQMTVSSFFSFAELFSFMSDACATNENNGYRQVPALLTFEDIIQVLIKAVNELCEPKVLPSSLDLSPRLLLISLDLFNMALKLIRNDEHSHLTHRLLYRLNKCNVVGHLGQTPLHLASARKTALATSRHSQSINSEDASMLLRALLKIGADPNARDNEGNTPLHLVSPKDMTTIKLLLGGGAHYDSVNMAGRTFCDMRKATPHNPLCHTSLACHAARTIRKNRIPFVGHIPVTLYEFVEKH</sequence>
<dbReference type="Pfam" id="PF12796">
    <property type="entry name" value="Ank_2"/>
    <property type="match status" value="1"/>
</dbReference>
<dbReference type="AlphaFoldDB" id="A0A2H8TNL4"/>
<dbReference type="Pfam" id="PF13606">
    <property type="entry name" value="Ank_3"/>
    <property type="match status" value="1"/>
</dbReference>
<gene>
    <name evidence="4" type="primary">FEM1C_0</name>
</gene>
<dbReference type="EMBL" id="GFXV01003814">
    <property type="protein sequence ID" value="MBW15619.1"/>
    <property type="molecule type" value="Transcribed_RNA"/>
</dbReference>
<feature type="repeat" description="ANK" evidence="3">
    <location>
        <begin position="231"/>
        <end position="263"/>
    </location>
</feature>
<dbReference type="Pfam" id="PF00023">
    <property type="entry name" value="Ank"/>
    <property type="match status" value="1"/>
</dbReference>
<name>A0A2H8TNL4_9HEMI</name>
<dbReference type="Gene3D" id="1.25.40.10">
    <property type="entry name" value="Tetratricopeptide repeat domain"/>
    <property type="match status" value="1"/>
</dbReference>
<proteinExistence type="predicted"/>
<feature type="repeat" description="ANK" evidence="3">
    <location>
        <begin position="100"/>
        <end position="132"/>
    </location>
</feature>
<feature type="repeat" description="ANK" evidence="3">
    <location>
        <begin position="199"/>
        <end position="231"/>
    </location>
</feature>
<dbReference type="Pfam" id="PF13637">
    <property type="entry name" value="Ank_4"/>
    <property type="match status" value="1"/>
</dbReference>
<dbReference type="Gene3D" id="1.25.40.20">
    <property type="entry name" value="Ankyrin repeat-containing domain"/>
    <property type="match status" value="3"/>
</dbReference>
<dbReference type="PRINTS" id="PR01415">
    <property type="entry name" value="ANKYRIN"/>
</dbReference>